<protein>
    <recommendedName>
        <fullName evidence="5">DivIVA protein</fullName>
    </recommendedName>
</protein>
<feature type="region of interest" description="Disordered" evidence="2">
    <location>
        <begin position="284"/>
        <end position="363"/>
    </location>
</feature>
<gene>
    <name evidence="3" type="ORF">DFR67_1146</name>
</gene>
<dbReference type="Proteomes" id="UP000247591">
    <property type="component" value="Unassembled WGS sequence"/>
</dbReference>
<organism evidence="3 4">
    <name type="scientific">Williamsia limnetica</name>
    <dbReference type="NCBI Taxonomy" id="882452"/>
    <lineage>
        <taxon>Bacteria</taxon>
        <taxon>Bacillati</taxon>
        <taxon>Actinomycetota</taxon>
        <taxon>Actinomycetes</taxon>
        <taxon>Mycobacteriales</taxon>
        <taxon>Nocardiaceae</taxon>
        <taxon>Williamsia</taxon>
    </lineage>
</organism>
<feature type="coiled-coil region" evidence="1">
    <location>
        <begin position="55"/>
        <end position="82"/>
    </location>
</feature>
<evidence type="ECO:0008006" key="5">
    <source>
        <dbReference type="Google" id="ProtNLM"/>
    </source>
</evidence>
<dbReference type="EMBL" id="QJSP01000014">
    <property type="protein sequence ID" value="PYE13913.1"/>
    <property type="molecule type" value="Genomic_DNA"/>
</dbReference>
<keyword evidence="4" id="KW-1185">Reference proteome</keyword>
<feature type="compositionally biased region" description="Acidic residues" evidence="2">
    <location>
        <begin position="340"/>
        <end position="356"/>
    </location>
</feature>
<evidence type="ECO:0000256" key="1">
    <source>
        <dbReference type="SAM" id="Coils"/>
    </source>
</evidence>
<evidence type="ECO:0000256" key="2">
    <source>
        <dbReference type="SAM" id="MobiDB-lite"/>
    </source>
</evidence>
<feature type="coiled-coil region" evidence="1">
    <location>
        <begin position="119"/>
        <end position="193"/>
    </location>
</feature>
<keyword evidence="1" id="KW-0175">Coiled coil</keyword>
<sequence>MWGFRQRKIATMPNHEATSASGLPFATVMRGYDRDQVNDFFRRFDAEMRVIAADRDAATANARELADNLEIARDEIDDLRREVNKLSVPPTTVQGMSERVSSMLRLASDEASEIRARSEAEAAETLSIARQEAQEHRDEIARQREEMTRRREAMEAEHEATMSAAHAEAQRIIAEATAQAEELDARAQSNRERIQEDFDLTMAARRSEALEQAKELDRSSKAEAKERLDTARAEAESTRQRAASAATERVTRAQEVTEQIRVLRSRMLAQLSEIRSQLDEVPQLLAEAESEPDLLDPDTTGLLNKELSDNALLHKSRSQATSESSDTGAEDSAEASTAEAEADDVDDVDDVDDAAEEISASYR</sequence>
<evidence type="ECO:0000313" key="3">
    <source>
        <dbReference type="EMBL" id="PYE13913.1"/>
    </source>
</evidence>
<comment type="caution">
    <text evidence="3">The sequence shown here is derived from an EMBL/GenBank/DDBJ whole genome shotgun (WGS) entry which is preliminary data.</text>
</comment>
<evidence type="ECO:0000313" key="4">
    <source>
        <dbReference type="Proteomes" id="UP000247591"/>
    </source>
</evidence>
<accession>A0A318RQ05</accession>
<feature type="compositionally biased region" description="Polar residues" evidence="2">
    <location>
        <begin position="318"/>
        <end position="327"/>
    </location>
</feature>
<reference evidence="3 4" key="1">
    <citation type="submission" date="2018-06" db="EMBL/GenBank/DDBJ databases">
        <title>Genomic Encyclopedia of Type Strains, Phase IV (KMG-IV): sequencing the most valuable type-strain genomes for metagenomic binning, comparative biology and taxonomic classification.</title>
        <authorList>
            <person name="Goeker M."/>
        </authorList>
    </citation>
    <scope>NUCLEOTIDE SEQUENCE [LARGE SCALE GENOMIC DNA]</scope>
    <source>
        <strain evidence="3 4">DSM 45521</strain>
    </source>
</reference>
<feature type="region of interest" description="Disordered" evidence="2">
    <location>
        <begin position="211"/>
        <end position="255"/>
    </location>
</feature>
<dbReference type="AlphaFoldDB" id="A0A318RQ05"/>
<feature type="compositionally biased region" description="Basic and acidic residues" evidence="2">
    <location>
        <begin position="211"/>
        <end position="239"/>
    </location>
</feature>
<proteinExistence type="predicted"/>
<name>A0A318RQ05_WILLI</name>